<keyword evidence="2" id="KW-1185">Reference proteome</keyword>
<evidence type="ECO:0000313" key="2">
    <source>
        <dbReference type="Proteomes" id="UP000058012"/>
    </source>
</evidence>
<dbReference type="STRING" id="1117702.AQZ52_01325"/>
<sequence>MATLAADAHRMMRSDSNFAEVQRQLLAAARRIAEARGARRAAPDNTTNWRSARWLWPLL</sequence>
<dbReference type="EMBL" id="LLZS01000001">
    <property type="protein sequence ID" value="KUR73639.1"/>
    <property type="molecule type" value="Genomic_DNA"/>
</dbReference>
<dbReference type="AlphaFoldDB" id="A0A124JWS6"/>
<organism evidence="1 2">
    <name type="scientific">Novosphingobium fuchskuhlense</name>
    <dbReference type="NCBI Taxonomy" id="1117702"/>
    <lineage>
        <taxon>Bacteria</taxon>
        <taxon>Pseudomonadati</taxon>
        <taxon>Pseudomonadota</taxon>
        <taxon>Alphaproteobacteria</taxon>
        <taxon>Sphingomonadales</taxon>
        <taxon>Sphingomonadaceae</taxon>
        <taxon>Novosphingobium</taxon>
    </lineage>
</organism>
<evidence type="ECO:0000313" key="1">
    <source>
        <dbReference type="EMBL" id="KUR73639.1"/>
    </source>
</evidence>
<comment type="caution">
    <text evidence="1">The sequence shown here is derived from an EMBL/GenBank/DDBJ whole genome shotgun (WGS) entry which is preliminary data.</text>
</comment>
<reference evidence="1 2" key="1">
    <citation type="submission" date="2015-10" db="EMBL/GenBank/DDBJ databases">
        <title>Draft genome sequence of Novosphingobium fuchskuhlense DSM 25065 isolated from a surface water sample of the southwest basin of Lake Grosse Fuchskuhle.</title>
        <authorList>
            <person name="Ruckert C."/>
            <person name="Winkler A."/>
            <person name="Glaeser J."/>
            <person name="Grossart H.-P."/>
            <person name="Kalinowski J."/>
            <person name="Glaeser S."/>
        </authorList>
    </citation>
    <scope>NUCLEOTIDE SEQUENCE [LARGE SCALE GENOMIC DNA]</scope>
    <source>
        <strain evidence="1 2">FNE08-7</strain>
    </source>
</reference>
<protein>
    <submittedName>
        <fullName evidence="1">Uncharacterized protein</fullName>
    </submittedName>
</protein>
<name>A0A124JWS6_9SPHN</name>
<gene>
    <name evidence="1" type="ORF">AQZ52_01325</name>
</gene>
<dbReference type="Proteomes" id="UP000058012">
    <property type="component" value="Unassembled WGS sequence"/>
</dbReference>
<accession>A0A124JWS6</accession>
<proteinExistence type="predicted"/>